<dbReference type="Pfam" id="PF13193">
    <property type="entry name" value="AMP-binding_C"/>
    <property type="match status" value="1"/>
</dbReference>
<dbReference type="Proteomes" id="UP000010847">
    <property type="component" value="Chromosome"/>
</dbReference>
<feature type="domain" description="AMP-dependent synthetase/ligase" evidence="4">
    <location>
        <begin position="29"/>
        <end position="398"/>
    </location>
</feature>
<dbReference type="InterPro" id="IPR020845">
    <property type="entry name" value="AMP-binding_CS"/>
</dbReference>
<dbReference type="InterPro" id="IPR050237">
    <property type="entry name" value="ATP-dep_AMP-bd_enzyme"/>
</dbReference>
<gene>
    <name evidence="6" type="ORF">DESME_10920</name>
</gene>
<evidence type="ECO:0000313" key="6">
    <source>
        <dbReference type="EMBL" id="AHF07487.1"/>
    </source>
</evidence>
<dbReference type="OrthoDB" id="9778383at2"/>
<keyword evidence="7" id="KW-1185">Reference proteome</keyword>
<dbReference type="PROSITE" id="PS00455">
    <property type="entry name" value="AMP_BINDING"/>
    <property type="match status" value="1"/>
</dbReference>
<dbReference type="Gene3D" id="3.30.300.30">
    <property type="match status" value="1"/>
</dbReference>
<evidence type="ECO:0000259" key="4">
    <source>
        <dbReference type="Pfam" id="PF00501"/>
    </source>
</evidence>
<feature type="transmembrane region" description="Helical" evidence="3">
    <location>
        <begin position="232"/>
        <end position="261"/>
    </location>
</feature>
<comment type="similarity">
    <text evidence="1">Belongs to the ATP-dependent AMP-binding enzyme family.</text>
</comment>
<dbReference type="STRING" id="871968.DESME_10920"/>
<keyword evidence="3" id="KW-0812">Transmembrane</keyword>
<protein>
    <submittedName>
        <fullName evidence="6">Long-chain fatty acid--CoA ligase</fullName>
    </submittedName>
</protein>
<keyword evidence="3" id="KW-1133">Transmembrane helix</keyword>
<dbReference type="Pfam" id="PF00501">
    <property type="entry name" value="AMP-binding"/>
    <property type="match status" value="1"/>
</dbReference>
<accession>W0E9P5</accession>
<dbReference type="HOGENOM" id="CLU_000022_59_7_9"/>
<dbReference type="RefSeq" id="WP_006715973.1">
    <property type="nucleotide sequence ID" value="NZ_CP007032.1"/>
</dbReference>
<organism evidence="6 7">
    <name type="scientific">Desulfitobacterium metallireducens DSM 15288</name>
    <dbReference type="NCBI Taxonomy" id="871968"/>
    <lineage>
        <taxon>Bacteria</taxon>
        <taxon>Bacillati</taxon>
        <taxon>Bacillota</taxon>
        <taxon>Clostridia</taxon>
        <taxon>Eubacteriales</taxon>
        <taxon>Desulfitobacteriaceae</taxon>
        <taxon>Desulfitobacterium</taxon>
    </lineage>
</organism>
<keyword evidence="3" id="KW-0472">Membrane</keyword>
<evidence type="ECO:0000313" key="7">
    <source>
        <dbReference type="Proteomes" id="UP000010847"/>
    </source>
</evidence>
<dbReference type="InterPro" id="IPR000873">
    <property type="entry name" value="AMP-dep_synth/lig_dom"/>
</dbReference>
<dbReference type="Gene3D" id="3.40.50.12780">
    <property type="entry name" value="N-terminal domain of ligase-like"/>
    <property type="match status" value="1"/>
</dbReference>
<evidence type="ECO:0000256" key="3">
    <source>
        <dbReference type="SAM" id="Phobius"/>
    </source>
</evidence>
<dbReference type="FunFam" id="3.30.300.30:FF:000008">
    <property type="entry name" value="2,3-dihydroxybenzoate-AMP ligase"/>
    <property type="match status" value="1"/>
</dbReference>
<dbReference type="SUPFAM" id="SSF56801">
    <property type="entry name" value="Acetyl-CoA synthetase-like"/>
    <property type="match status" value="1"/>
</dbReference>
<dbReference type="AlphaFoldDB" id="W0E9P5"/>
<proteinExistence type="inferred from homology"/>
<dbReference type="InterPro" id="IPR025110">
    <property type="entry name" value="AMP-bd_C"/>
</dbReference>
<dbReference type="PANTHER" id="PTHR43767:SF9">
    <property type="entry name" value="LONG-CHAIN-FATTY-ACID--COA LIGASE"/>
    <property type="match status" value="1"/>
</dbReference>
<dbReference type="eggNOG" id="COG0318">
    <property type="taxonomic scope" value="Bacteria"/>
</dbReference>
<dbReference type="InterPro" id="IPR045851">
    <property type="entry name" value="AMP-bd_C_sf"/>
</dbReference>
<evidence type="ECO:0000256" key="1">
    <source>
        <dbReference type="ARBA" id="ARBA00006432"/>
    </source>
</evidence>
<feature type="domain" description="AMP-binding enzyme C-terminal" evidence="5">
    <location>
        <begin position="448"/>
        <end position="523"/>
    </location>
</feature>
<dbReference type="GO" id="GO:0016877">
    <property type="term" value="F:ligase activity, forming carbon-sulfur bonds"/>
    <property type="evidence" value="ECO:0007669"/>
    <property type="project" value="UniProtKB-ARBA"/>
</dbReference>
<dbReference type="PANTHER" id="PTHR43767">
    <property type="entry name" value="LONG-CHAIN-FATTY-ACID--COA LIGASE"/>
    <property type="match status" value="1"/>
</dbReference>
<dbReference type="InterPro" id="IPR042099">
    <property type="entry name" value="ANL_N_sf"/>
</dbReference>
<dbReference type="CDD" id="cd05936">
    <property type="entry name" value="FC-FACS_FadD_like"/>
    <property type="match status" value="1"/>
</dbReference>
<keyword evidence="2 6" id="KW-0436">Ligase</keyword>
<name>W0E9P5_9FIRM</name>
<dbReference type="EMBL" id="CP007032">
    <property type="protein sequence ID" value="AHF07487.1"/>
    <property type="molecule type" value="Genomic_DNA"/>
</dbReference>
<dbReference type="KEGG" id="dmt:DESME_10920"/>
<evidence type="ECO:0000259" key="5">
    <source>
        <dbReference type="Pfam" id="PF13193"/>
    </source>
</evidence>
<evidence type="ECO:0000256" key="2">
    <source>
        <dbReference type="ARBA" id="ARBA00022598"/>
    </source>
</evidence>
<sequence>MNNLREQAFYEPGVRRHIEIPDMSLLEMFKQSVRKYPNQPALISKGQNWSYKEMDQAVEGLALALSLRGIKFGDRVSIDMPNSPQWVISFFALMRLGCIVVQTNPLYVENELRAQLSDAQATAIISIPQLLSRLQAIQQEVGLEYIIIDGLIASGMRGSDNILDLGQLIQEERGCEEAPWPQINAALDPAVLQYTGGTTGISKGVMLSHTNLVANALQIWEWIHGKEGKEKILIVLPLFHIYALSVGMNLAILSGSAMILLPKFDPEEVLNQIKNERPTLFPGAPTMYVALINHPRIKEYDLSSLRACISGSAPLPIEVAFKFGELTGGRLVEGYGLSEASPVTHINPLTRLKVGSIGVAVPNTNAKIVDLATGKQVLDPNEVGELVVSGPQVMLGYWQKNEETQAVLRNGWLHTGDLAKMDEQGYVYIVDRKKDMIISGGYNIYPREVEEILYKHPSIQEVACAGIPDSYWGEKIKAYIVIKEGWGISQEEIQSFLKGELAAFKIPKEIEFRDSLPRTAVGKVLRRFLIEEEKEKLRLLNSI</sequence>
<reference evidence="6 7" key="1">
    <citation type="submission" date="2013-12" db="EMBL/GenBank/DDBJ databases">
        <authorList>
            <consortium name="DOE Joint Genome Institute"/>
            <person name="Smidt H."/>
            <person name="Huntemann M."/>
            <person name="Han J."/>
            <person name="Chen A."/>
            <person name="Kyrpides N."/>
            <person name="Mavromatis K."/>
            <person name="Markowitz V."/>
            <person name="Palaniappan K."/>
            <person name="Ivanova N."/>
            <person name="Schaumberg A."/>
            <person name="Pati A."/>
            <person name="Liolios K."/>
            <person name="Nordberg H.P."/>
            <person name="Cantor M.N."/>
            <person name="Hua S.X."/>
            <person name="Woyke T."/>
        </authorList>
    </citation>
    <scope>NUCLEOTIDE SEQUENCE [LARGE SCALE GENOMIC DNA]</scope>
    <source>
        <strain evidence="7">DSM 15288</strain>
    </source>
</reference>
<dbReference type="FunFam" id="3.40.50.12780:FF:000003">
    <property type="entry name" value="Long-chain-fatty-acid--CoA ligase FadD"/>
    <property type="match status" value="1"/>
</dbReference>